<dbReference type="InParanoid" id="B0D5L6"/>
<dbReference type="Pfam" id="PF08593">
    <property type="entry name" value="Mug135_C"/>
    <property type="match status" value="1"/>
</dbReference>
<protein>
    <submittedName>
        <fullName evidence="4">Predicted protein</fullName>
    </submittedName>
</protein>
<organism evidence="5">
    <name type="scientific">Laccaria bicolor (strain S238N-H82 / ATCC MYA-4686)</name>
    <name type="common">Bicoloured deceiver</name>
    <name type="synonym">Laccaria laccata var. bicolor</name>
    <dbReference type="NCBI Taxonomy" id="486041"/>
    <lineage>
        <taxon>Eukaryota</taxon>
        <taxon>Fungi</taxon>
        <taxon>Dikarya</taxon>
        <taxon>Basidiomycota</taxon>
        <taxon>Agaricomycotina</taxon>
        <taxon>Agaricomycetes</taxon>
        <taxon>Agaricomycetidae</taxon>
        <taxon>Agaricales</taxon>
        <taxon>Agaricineae</taxon>
        <taxon>Hydnangiaceae</taxon>
        <taxon>Laccaria</taxon>
    </lineage>
</organism>
<feature type="region of interest" description="Disordered" evidence="2">
    <location>
        <begin position="104"/>
        <end position="133"/>
    </location>
</feature>
<dbReference type="OrthoDB" id="3067629at2759"/>
<dbReference type="AlphaFoldDB" id="B0D5L6"/>
<gene>
    <name evidence="4" type="ORF">LACBIDRAFT_293693</name>
</gene>
<dbReference type="InterPro" id="IPR013902">
    <property type="entry name" value="Mug135-like_C"/>
</dbReference>
<accession>B0D5L6</accession>
<feature type="domain" description="Mug135-like C-terminal" evidence="3">
    <location>
        <begin position="208"/>
        <end position="284"/>
    </location>
</feature>
<dbReference type="GeneID" id="6074889"/>
<sequence length="287" mass="31841">MSLGGVDRSRSVHEVNKIRHSKWDVPSFTGERSRERVNDLRVKYLFIPNHHHHRCLHRRSQSPPPPHTLSLSHPASSLPQFRNRVASRTSARVLLFRELDYNPSTPMPIDLPDEPDGDTQLPDQPDDPPTLTDISNAVTYNHNLLVSHQVQDQDSASSDDIGRGVVYQTKLVQAQAGENVAPPWFAPALAAAFAVGLAPLTRVSHKTHNLACGDGRTRRFLEVPFVDGTLPTEDPHNLPALLNVDDVNALTGPEATSYLQGYNLPFQQLMNNRKRAIRSEIGCTAAT</sequence>
<feature type="compositionally biased region" description="Low complexity" evidence="2">
    <location>
        <begin position="118"/>
        <end position="133"/>
    </location>
</feature>
<dbReference type="Proteomes" id="UP000001194">
    <property type="component" value="Unassembled WGS sequence"/>
</dbReference>
<dbReference type="HOGENOM" id="CLU_084531_0_0_1"/>
<evidence type="ECO:0000256" key="1">
    <source>
        <dbReference type="ARBA" id="ARBA00005788"/>
    </source>
</evidence>
<name>B0D5L6_LACBS</name>
<proteinExistence type="inferred from homology"/>
<dbReference type="RefSeq" id="XP_001879180.1">
    <property type="nucleotide sequence ID" value="XM_001879145.1"/>
</dbReference>
<dbReference type="KEGG" id="lbc:LACBIDRAFT_293693"/>
<evidence type="ECO:0000256" key="2">
    <source>
        <dbReference type="SAM" id="MobiDB-lite"/>
    </source>
</evidence>
<evidence type="ECO:0000259" key="3">
    <source>
        <dbReference type="Pfam" id="PF08593"/>
    </source>
</evidence>
<keyword evidence="5" id="KW-1185">Reference proteome</keyword>
<feature type="region of interest" description="Disordered" evidence="2">
    <location>
        <begin position="55"/>
        <end position="76"/>
    </location>
</feature>
<evidence type="ECO:0000313" key="4">
    <source>
        <dbReference type="EMBL" id="EDR09795.1"/>
    </source>
</evidence>
<reference evidence="4 5" key="1">
    <citation type="journal article" date="2008" name="Nature">
        <title>The genome of Laccaria bicolor provides insights into mycorrhizal symbiosis.</title>
        <authorList>
            <person name="Martin F."/>
            <person name="Aerts A."/>
            <person name="Ahren D."/>
            <person name="Brun A."/>
            <person name="Danchin E.G.J."/>
            <person name="Duchaussoy F."/>
            <person name="Gibon J."/>
            <person name="Kohler A."/>
            <person name="Lindquist E."/>
            <person name="Pereda V."/>
            <person name="Salamov A."/>
            <person name="Shapiro H.J."/>
            <person name="Wuyts J."/>
            <person name="Blaudez D."/>
            <person name="Buee M."/>
            <person name="Brokstein P."/>
            <person name="Canbaeck B."/>
            <person name="Cohen D."/>
            <person name="Courty P.E."/>
            <person name="Coutinho P.M."/>
            <person name="Delaruelle C."/>
            <person name="Detter J.C."/>
            <person name="Deveau A."/>
            <person name="DiFazio S."/>
            <person name="Duplessis S."/>
            <person name="Fraissinet-Tachet L."/>
            <person name="Lucic E."/>
            <person name="Frey-Klett P."/>
            <person name="Fourrey C."/>
            <person name="Feussner I."/>
            <person name="Gay G."/>
            <person name="Grimwood J."/>
            <person name="Hoegger P.J."/>
            <person name="Jain P."/>
            <person name="Kilaru S."/>
            <person name="Labbe J."/>
            <person name="Lin Y.C."/>
            <person name="Legue V."/>
            <person name="Le Tacon F."/>
            <person name="Marmeisse R."/>
            <person name="Melayah D."/>
            <person name="Montanini B."/>
            <person name="Muratet M."/>
            <person name="Nehls U."/>
            <person name="Niculita-Hirzel H."/>
            <person name="Oudot-Le Secq M.P."/>
            <person name="Peter M."/>
            <person name="Quesneville H."/>
            <person name="Rajashekar B."/>
            <person name="Reich M."/>
            <person name="Rouhier N."/>
            <person name="Schmutz J."/>
            <person name="Yin T."/>
            <person name="Chalot M."/>
            <person name="Henrissat B."/>
            <person name="Kuees U."/>
            <person name="Lucas S."/>
            <person name="Van de Peer Y."/>
            <person name="Podila G.K."/>
            <person name="Polle A."/>
            <person name="Pukkila P.J."/>
            <person name="Richardson P.M."/>
            <person name="Rouze P."/>
            <person name="Sanders I.R."/>
            <person name="Stajich J.E."/>
            <person name="Tunlid A."/>
            <person name="Tuskan G."/>
            <person name="Grigoriev I.V."/>
        </authorList>
    </citation>
    <scope>NUCLEOTIDE SEQUENCE [LARGE SCALE GENOMIC DNA]</scope>
    <source>
        <strain evidence="5">S238N-H82 / ATCC MYA-4686</strain>
    </source>
</reference>
<comment type="similarity">
    <text evidence="1">Belongs to the UPF0612 family.</text>
</comment>
<evidence type="ECO:0000313" key="5">
    <source>
        <dbReference type="Proteomes" id="UP000001194"/>
    </source>
</evidence>
<dbReference type="EMBL" id="DS547098">
    <property type="protein sequence ID" value="EDR09795.1"/>
    <property type="molecule type" value="Genomic_DNA"/>
</dbReference>